<dbReference type="KEGG" id="bgm:CAL15_14030"/>
<evidence type="ECO:0000313" key="1">
    <source>
        <dbReference type="EMBL" id="ARP95406.1"/>
    </source>
</evidence>
<evidence type="ECO:0000313" key="2">
    <source>
        <dbReference type="Proteomes" id="UP000194161"/>
    </source>
</evidence>
<protein>
    <submittedName>
        <fullName evidence="1">Uncharacterized protein</fullName>
    </submittedName>
</protein>
<dbReference type="AlphaFoldDB" id="A0A1W6ZDE7"/>
<name>A0A1W6ZDE7_9BORD</name>
<sequence length="95" mass="10481">MQPPRVDASRRHAAWEDEQAALRCAREGGRSSFMEHLIAQCFGTVSAQLRDRLRTADQVQLAAWGLCGIDARAIADLLQKRGQSTETSGTRAKLD</sequence>
<dbReference type="EMBL" id="CP021111">
    <property type="protein sequence ID" value="ARP95406.1"/>
    <property type="molecule type" value="Genomic_DNA"/>
</dbReference>
<keyword evidence="2" id="KW-1185">Reference proteome</keyword>
<proteinExistence type="predicted"/>
<dbReference type="STRING" id="463040.CAL15_14030"/>
<dbReference type="Proteomes" id="UP000194161">
    <property type="component" value="Chromosome"/>
</dbReference>
<organism evidence="1 2">
    <name type="scientific">Bordetella genomosp. 13</name>
    <dbReference type="NCBI Taxonomy" id="463040"/>
    <lineage>
        <taxon>Bacteria</taxon>
        <taxon>Pseudomonadati</taxon>
        <taxon>Pseudomonadota</taxon>
        <taxon>Betaproteobacteria</taxon>
        <taxon>Burkholderiales</taxon>
        <taxon>Alcaligenaceae</taxon>
        <taxon>Bordetella</taxon>
    </lineage>
</organism>
<gene>
    <name evidence="1" type="ORF">CAL15_14030</name>
</gene>
<reference evidence="1 2" key="1">
    <citation type="submission" date="2017-05" db="EMBL/GenBank/DDBJ databases">
        <title>Complete and WGS of Bordetella genogroups.</title>
        <authorList>
            <person name="Spilker T."/>
            <person name="LiPuma J."/>
        </authorList>
    </citation>
    <scope>NUCLEOTIDE SEQUENCE [LARGE SCALE GENOMIC DNA]</scope>
    <source>
        <strain evidence="1 2">AU7206</strain>
    </source>
</reference>
<accession>A0A1W6ZDE7</accession>